<dbReference type="RefSeq" id="WP_307903943.1">
    <property type="nucleotide sequence ID" value="NZ_AP027059.1"/>
</dbReference>
<dbReference type="EMBL" id="AP027059">
    <property type="protein sequence ID" value="BDU51101.1"/>
    <property type="molecule type" value="Genomic_DNA"/>
</dbReference>
<name>A0AAU9D4X6_9FUSO</name>
<evidence type="ECO:0000313" key="2">
    <source>
        <dbReference type="EMBL" id="BDU51101.1"/>
    </source>
</evidence>
<sequence length="292" mass="34564">MKRIAKGILTFLLLSNIIFAADFSVGITTKYFQKKYGELRLSTDISKDDFYSKGEILIDNKSETIINKLYSEFYIGDITLSLGRQNIDWGSSYFFNYGNVFNNINWENPKEQGKGVDSLYVKYIKGLSRLEMVLFQKEKENENLGIRYTKTILNSELMVNYFRNYGKEKDELLLEFKGNLILGIWGQYLVKNKFFNVGADYSIDIFDNVLYLLTEYEYKLDSNNKKTFNMYRYNLSENAYFSQTLIYDFENANYNWNADYSYIYNDYVTLDFIYKDDNLNNSEYGVKMDVEF</sequence>
<dbReference type="AlphaFoldDB" id="A0AAU9D4X6"/>
<keyword evidence="1" id="KW-0732">Signal</keyword>
<dbReference type="KEGG" id="haby:HLVA_16700"/>
<gene>
    <name evidence="2" type="ORF">HLVA_16700</name>
</gene>
<accession>A0AAU9D4X6</accession>
<evidence type="ECO:0008006" key="4">
    <source>
        <dbReference type="Google" id="ProtNLM"/>
    </source>
</evidence>
<evidence type="ECO:0000256" key="1">
    <source>
        <dbReference type="SAM" id="SignalP"/>
    </source>
</evidence>
<organism evidence="2 3">
    <name type="scientific">Haliovirga abyssi</name>
    <dbReference type="NCBI Taxonomy" id="2996794"/>
    <lineage>
        <taxon>Bacteria</taxon>
        <taxon>Fusobacteriati</taxon>
        <taxon>Fusobacteriota</taxon>
        <taxon>Fusobacteriia</taxon>
        <taxon>Fusobacteriales</taxon>
        <taxon>Haliovirgaceae</taxon>
        <taxon>Haliovirga</taxon>
    </lineage>
</organism>
<feature type="signal peptide" evidence="1">
    <location>
        <begin position="1"/>
        <end position="20"/>
    </location>
</feature>
<feature type="chain" id="PRO_5043750949" description="DUF481 domain-containing protein" evidence="1">
    <location>
        <begin position="21"/>
        <end position="292"/>
    </location>
</feature>
<dbReference type="Proteomes" id="UP001321582">
    <property type="component" value="Chromosome"/>
</dbReference>
<keyword evidence="3" id="KW-1185">Reference proteome</keyword>
<proteinExistence type="predicted"/>
<reference evidence="2 3" key="1">
    <citation type="submission" date="2022-11" db="EMBL/GenBank/DDBJ databases">
        <title>Haliovirga abyssi gen. nov., sp. nov., a mesophilic fermentative bacterium isolated from the Iheya North hydrothermal field and the proposal of Haliovirgaceae fam. nov.</title>
        <authorList>
            <person name="Miyazaki U."/>
            <person name="Tame A."/>
            <person name="Miyazaki J."/>
            <person name="Takai K."/>
            <person name="Sawayama S."/>
            <person name="Kitajima M."/>
            <person name="Okamoto A."/>
            <person name="Nakagawa S."/>
        </authorList>
    </citation>
    <scope>NUCLEOTIDE SEQUENCE [LARGE SCALE GENOMIC DNA]</scope>
    <source>
        <strain evidence="2 3">IC12</strain>
    </source>
</reference>
<protein>
    <recommendedName>
        <fullName evidence="4">DUF481 domain-containing protein</fullName>
    </recommendedName>
</protein>
<evidence type="ECO:0000313" key="3">
    <source>
        <dbReference type="Proteomes" id="UP001321582"/>
    </source>
</evidence>